<reference evidence="2 3" key="1">
    <citation type="journal article" date="2015" name="Nature">
        <title>rRNA introns, odd ribosomes, and small enigmatic genomes across a large radiation of phyla.</title>
        <authorList>
            <person name="Brown C.T."/>
            <person name="Hug L.A."/>
            <person name="Thomas B.C."/>
            <person name="Sharon I."/>
            <person name="Castelle C.J."/>
            <person name="Singh A."/>
            <person name="Wilkins M.J."/>
            <person name="Williams K.H."/>
            <person name="Banfield J.F."/>
        </authorList>
    </citation>
    <scope>NUCLEOTIDE SEQUENCE [LARGE SCALE GENOMIC DNA]</scope>
</reference>
<dbReference type="STRING" id="1618994.UX57_C0026G0001"/>
<comment type="caution">
    <text evidence="2">The sequence shown here is derived from an EMBL/GenBank/DDBJ whole genome shotgun (WGS) entry which is preliminary data.</text>
</comment>
<dbReference type="AlphaFoldDB" id="A0A0G1Q508"/>
<dbReference type="Proteomes" id="UP000034795">
    <property type="component" value="Unassembled WGS sequence"/>
</dbReference>
<accession>A0A0G1Q508</accession>
<evidence type="ECO:0000313" key="3">
    <source>
        <dbReference type="Proteomes" id="UP000034795"/>
    </source>
</evidence>
<evidence type="ECO:0000313" key="2">
    <source>
        <dbReference type="EMBL" id="KKU40064.1"/>
    </source>
</evidence>
<proteinExistence type="predicted"/>
<organism evidence="2 3">
    <name type="scientific">Candidatus Uhrbacteria bacterium GW2011_GWE2_46_68</name>
    <dbReference type="NCBI Taxonomy" id="1618994"/>
    <lineage>
        <taxon>Bacteria</taxon>
        <taxon>Candidatus Uhriibacteriota</taxon>
    </lineage>
</organism>
<feature type="region of interest" description="Disordered" evidence="1">
    <location>
        <begin position="99"/>
        <end position="119"/>
    </location>
</feature>
<sequence>MGGRNLFLEVPRFLKYAKEQGYVKVNFHGWNERLNKALERFGFHKVRTDTQGDLSADFYEIDLQPKKTQEDVSRERQEAFENKYLAKLNRDYETTLATFSEKAPKDAEGNPTGEPSSREVKTRLIEETYRNLSVRLAQTADFTFGDIQKAVLKLKLARYFQNNDVCDLNTLYDALRESPKFLNTDKGSLHRLFETHEQKTLQKIAEMRRKRAEMTGEERFNPFEWVYQTEDHEYALARLLNMPHLEEESEYMNH</sequence>
<feature type="non-terminal residue" evidence="2">
    <location>
        <position position="254"/>
    </location>
</feature>
<name>A0A0G1Q508_9BACT</name>
<protein>
    <submittedName>
        <fullName evidence="2">Uncharacterized protein</fullName>
    </submittedName>
</protein>
<gene>
    <name evidence="2" type="ORF">UX57_C0026G0001</name>
</gene>
<dbReference type="EMBL" id="LCMS01000026">
    <property type="protein sequence ID" value="KKU40064.1"/>
    <property type="molecule type" value="Genomic_DNA"/>
</dbReference>
<evidence type="ECO:0000256" key="1">
    <source>
        <dbReference type="SAM" id="MobiDB-lite"/>
    </source>
</evidence>